<evidence type="ECO:0000256" key="1">
    <source>
        <dbReference type="ARBA" id="ARBA00018672"/>
    </source>
</evidence>
<evidence type="ECO:0000313" key="10">
    <source>
        <dbReference type="EMBL" id="ALP93494.1"/>
    </source>
</evidence>
<sequence>MTRVLIVEDHASMRESLTMAFSRTSDFQVVGEAPNADYALDFCERLRPDLVMMDVCTEGGASGLTAVGTIRERYTEMKIIVMTAFDEITYIPRAKAAGANGFVYKSRSLNYFLDVAREVMAGGTSFPEPKTIPMPQGEAPLTDREMEILRLMCKHMTSKEIAEELYITENTVKYHKANMLGKTGFTKAVDLAFYMISNGWINPLY</sequence>
<keyword evidence="5" id="KW-0804">Transcription</keyword>
<evidence type="ECO:0000313" key="11">
    <source>
        <dbReference type="Proteomes" id="UP000064844"/>
    </source>
</evidence>
<keyword evidence="2 7" id="KW-0597">Phosphoprotein</keyword>
<dbReference type="SMART" id="SM00421">
    <property type="entry name" value="HTH_LUXR"/>
    <property type="match status" value="1"/>
</dbReference>
<dbReference type="STRING" id="1297617.IB211_01101c"/>
<dbReference type="SUPFAM" id="SSF46894">
    <property type="entry name" value="C-terminal effector domain of the bipartite response regulators"/>
    <property type="match status" value="1"/>
</dbReference>
<dbReference type="InterPro" id="IPR011006">
    <property type="entry name" value="CheY-like_superfamily"/>
</dbReference>
<evidence type="ECO:0000256" key="4">
    <source>
        <dbReference type="ARBA" id="ARBA00023125"/>
    </source>
</evidence>
<dbReference type="GO" id="GO:0006355">
    <property type="term" value="P:regulation of DNA-templated transcription"/>
    <property type="evidence" value="ECO:0007669"/>
    <property type="project" value="InterPro"/>
</dbReference>
<evidence type="ECO:0000256" key="6">
    <source>
        <dbReference type="ARBA" id="ARBA00024867"/>
    </source>
</evidence>
<dbReference type="Gene3D" id="3.40.50.2300">
    <property type="match status" value="1"/>
</dbReference>
<dbReference type="InterPro" id="IPR001789">
    <property type="entry name" value="Sig_transdc_resp-reg_receiver"/>
</dbReference>
<dbReference type="CDD" id="cd06170">
    <property type="entry name" value="LuxR_C_like"/>
    <property type="match status" value="1"/>
</dbReference>
<dbReference type="Pfam" id="PF00072">
    <property type="entry name" value="Response_reg"/>
    <property type="match status" value="1"/>
</dbReference>
<dbReference type="InterPro" id="IPR058245">
    <property type="entry name" value="NreC/VraR/RcsB-like_REC"/>
</dbReference>
<name>A0A0S2W2B5_9FIRM</name>
<dbReference type="Pfam" id="PF00196">
    <property type="entry name" value="GerE"/>
    <property type="match status" value="1"/>
</dbReference>
<dbReference type="SMART" id="SM00448">
    <property type="entry name" value="REC"/>
    <property type="match status" value="1"/>
</dbReference>
<dbReference type="PROSITE" id="PS50110">
    <property type="entry name" value="RESPONSE_REGULATORY"/>
    <property type="match status" value="1"/>
</dbReference>
<dbReference type="GO" id="GO:0003677">
    <property type="term" value="F:DNA binding"/>
    <property type="evidence" value="ECO:0007669"/>
    <property type="project" value="UniProtKB-KW"/>
</dbReference>
<dbReference type="InterPro" id="IPR016032">
    <property type="entry name" value="Sig_transdc_resp-reg_C-effctor"/>
</dbReference>
<evidence type="ECO:0000256" key="5">
    <source>
        <dbReference type="ARBA" id="ARBA00023163"/>
    </source>
</evidence>
<feature type="modified residue" description="4-aspartylphosphate" evidence="7">
    <location>
        <position position="54"/>
    </location>
</feature>
<evidence type="ECO:0000259" key="8">
    <source>
        <dbReference type="PROSITE" id="PS50043"/>
    </source>
</evidence>
<dbReference type="PRINTS" id="PR00038">
    <property type="entry name" value="HTHLUXR"/>
</dbReference>
<dbReference type="InterPro" id="IPR039420">
    <property type="entry name" value="WalR-like"/>
</dbReference>
<dbReference type="EMBL" id="CP011307">
    <property type="protein sequence ID" value="ALP93494.1"/>
    <property type="molecule type" value="Genomic_DNA"/>
</dbReference>
<feature type="domain" description="HTH luxR-type" evidence="8">
    <location>
        <begin position="134"/>
        <end position="199"/>
    </location>
</feature>
<accession>A0A0S2W2B5</accession>
<feature type="domain" description="Response regulatory" evidence="9">
    <location>
        <begin position="3"/>
        <end position="120"/>
    </location>
</feature>
<reference evidence="11" key="2">
    <citation type="submission" date="2015-04" db="EMBL/GenBank/DDBJ databases">
        <title>A butyrogenic pathway from the amino acid lysine in a human gut commensal.</title>
        <authorList>
            <person name="de Vos W.M."/>
            <person name="Bui N.T.P."/>
            <person name="Plugge C.M."/>
            <person name="Ritari J."/>
        </authorList>
    </citation>
    <scope>NUCLEOTIDE SEQUENCE [LARGE SCALE GENOMIC DNA]</scope>
    <source>
        <strain evidence="11">AF211</strain>
    </source>
</reference>
<dbReference type="AlphaFoldDB" id="A0A0S2W2B5"/>
<evidence type="ECO:0000256" key="7">
    <source>
        <dbReference type="PROSITE-ProRule" id="PRU00169"/>
    </source>
</evidence>
<dbReference type="SUPFAM" id="SSF52172">
    <property type="entry name" value="CheY-like"/>
    <property type="match status" value="1"/>
</dbReference>
<dbReference type="RefSeq" id="WP_058117371.1">
    <property type="nucleotide sequence ID" value="NZ_CP011307.1"/>
</dbReference>
<dbReference type="Proteomes" id="UP000064844">
    <property type="component" value="Chromosome"/>
</dbReference>
<gene>
    <name evidence="10" type="ORF">IB211_01101c</name>
</gene>
<proteinExistence type="predicted"/>
<evidence type="ECO:0000256" key="2">
    <source>
        <dbReference type="ARBA" id="ARBA00022553"/>
    </source>
</evidence>
<keyword evidence="4" id="KW-0238">DNA-binding</keyword>
<keyword evidence="11" id="KW-1185">Reference proteome</keyword>
<dbReference type="GO" id="GO:0000160">
    <property type="term" value="P:phosphorelay signal transduction system"/>
    <property type="evidence" value="ECO:0007669"/>
    <property type="project" value="InterPro"/>
</dbReference>
<evidence type="ECO:0000259" key="9">
    <source>
        <dbReference type="PROSITE" id="PS50110"/>
    </source>
</evidence>
<dbReference type="PANTHER" id="PTHR43214">
    <property type="entry name" value="TWO-COMPONENT RESPONSE REGULATOR"/>
    <property type="match status" value="1"/>
</dbReference>
<dbReference type="KEGG" id="ibu:IB211_01101c"/>
<protein>
    <recommendedName>
        <fullName evidence="1">Stage 0 sporulation protein A homolog</fullName>
    </recommendedName>
</protein>
<comment type="function">
    <text evidence="6">May play the central regulatory role in sporulation. It may be an element of the effector pathway responsible for the activation of sporulation genes in response to nutritional stress. Spo0A may act in concert with spo0H (a sigma factor) to control the expression of some genes that are critical to the sporulation process.</text>
</comment>
<reference evidence="10 11" key="1">
    <citation type="journal article" date="2015" name="Nat. Commun.">
        <title>Production of butyrate from lysine and the Amadori product fructoselysine by a human gut commensal.</title>
        <authorList>
            <person name="Bui T.P."/>
            <person name="Ritari J."/>
            <person name="Boeren S."/>
            <person name="de Waard P."/>
            <person name="Plugge C.M."/>
            <person name="de Vos W.M."/>
        </authorList>
    </citation>
    <scope>NUCLEOTIDE SEQUENCE [LARGE SCALE GENOMIC DNA]</scope>
    <source>
        <strain evidence="10 11">AF211</strain>
    </source>
</reference>
<organism evidence="10 11">
    <name type="scientific">Intestinimonas butyriciproducens</name>
    <dbReference type="NCBI Taxonomy" id="1297617"/>
    <lineage>
        <taxon>Bacteria</taxon>
        <taxon>Bacillati</taxon>
        <taxon>Bacillota</taxon>
        <taxon>Clostridia</taxon>
        <taxon>Eubacteriales</taxon>
        <taxon>Intestinimonas</taxon>
    </lineage>
</organism>
<keyword evidence="3" id="KW-0805">Transcription regulation</keyword>
<dbReference type="PROSITE" id="PS50043">
    <property type="entry name" value="HTH_LUXR_2"/>
    <property type="match status" value="1"/>
</dbReference>
<dbReference type="InterPro" id="IPR000792">
    <property type="entry name" value="Tscrpt_reg_LuxR_C"/>
</dbReference>
<evidence type="ECO:0000256" key="3">
    <source>
        <dbReference type="ARBA" id="ARBA00023015"/>
    </source>
</evidence>
<dbReference type="CDD" id="cd17535">
    <property type="entry name" value="REC_NarL-like"/>
    <property type="match status" value="1"/>
</dbReference>